<evidence type="ECO:0000259" key="4">
    <source>
        <dbReference type="Pfam" id="PF01420"/>
    </source>
</evidence>
<dbReference type="InterPro" id="IPR044946">
    <property type="entry name" value="Restrct_endonuc_typeI_TRD_sf"/>
</dbReference>
<accession>A0A841GBF7</accession>
<dbReference type="CDD" id="cd17267">
    <property type="entry name" value="RMtype1_S_EcoAO83I-TRD1-CR1_like"/>
    <property type="match status" value="1"/>
</dbReference>
<dbReference type="AlphaFoldDB" id="A0A841GBF7"/>
<reference evidence="5 6" key="1">
    <citation type="submission" date="2020-08" db="EMBL/GenBank/DDBJ databases">
        <title>Genomic Encyclopedia of Type Strains, Phase IV (KMG-IV): sequencing the most valuable type-strain genomes for metagenomic binning, comparative biology and taxonomic classification.</title>
        <authorList>
            <person name="Goeker M."/>
        </authorList>
    </citation>
    <scope>NUCLEOTIDE SEQUENCE [LARGE SCALE GENOMIC DNA]</scope>
    <source>
        <strain evidence="5 6">DSM 22975</strain>
    </source>
</reference>
<dbReference type="Gene3D" id="1.10.287.1120">
    <property type="entry name" value="Bipartite methylase S protein"/>
    <property type="match status" value="1"/>
</dbReference>
<organism evidence="5 6">
    <name type="scientific">Tolumonas osonensis</name>
    <dbReference type="NCBI Taxonomy" id="675874"/>
    <lineage>
        <taxon>Bacteria</taxon>
        <taxon>Pseudomonadati</taxon>
        <taxon>Pseudomonadota</taxon>
        <taxon>Gammaproteobacteria</taxon>
        <taxon>Aeromonadales</taxon>
        <taxon>Aeromonadaceae</taxon>
        <taxon>Tolumonas</taxon>
    </lineage>
</organism>
<dbReference type="GO" id="GO:0003677">
    <property type="term" value="F:DNA binding"/>
    <property type="evidence" value="ECO:0007669"/>
    <property type="project" value="UniProtKB-KW"/>
</dbReference>
<dbReference type="GO" id="GO:0009307">
    <property type="term" value="P:DNA restriction-modification system"/>
    <property type="evidence" value="ECO:0007669"/>
    <property type="project" value="UniProtKB-KW"/>
</dbReference>
<dbReference type="EC" id="3.1.21.3" evidence="5"/>
<evidence type="ECO:0000256" key="3">
    <source>
        <dbReference type="ARBA" id="ARBA00023125"/>
    </source>
</evidence>
<comment type="similarity">
    <text evidence="1">Belongs to the type-I restriction system S methylase family.</text>
</comment>
<keyword evidence="5" id="KW-0378">Hydrolase</keyword>
<feature type="domain" description="Type I restriction modification DNA specificity" evidence="4">
    <location>
        <begin position="234"/>
        <end position="385"/>
    </location>
</feature>
<dbReference type="RefSeq" id="WP_188026038.1">
    <property type="nucleotide sequence ID" value="NZ_JACHGR010000003.1"/>
</dbReference>
<evidence type="ECO:0000256" key="2">
    <source>
        <dbReference type="ARBA" id="ARBA00022747"/>
    </source>
</evidence>
<dbReference type="InterPro" id="IPR000055">
    <property type="entry name" value="Restrct_endonuc_typeI_TRD"/>
</dbReference>
<dbReference type="Pfam" id="PF01420">
    <property type="entry name" value="Methylase_S"/>
    <property type="match status" value="2"/>
</dbReference>
<name>A0A841GBF7_9GAMM</name>
<evidence type="ECO:0000313" key="5">
    <source>
        <dbReference type="EMBL" id="MBB6055269.1"/>
    </source>
</evidence>
<sequence>MGSKNLDENQWNQTTWGEIVELKYGKALKDYQGAQAEFPVYGTNGPVGFCDTPLCQYPSVIVGRKGAYRGIHYSDKPFFVIDTAFYIHPLININLKWAYYHLLTQDINGLDSGSAIPSTRREDFYALPVNIPPRWIQDEIVNKLDSLEKKITLNRQINQTLEQMAQTLFKSWFVDFDPVIDNALDAGNDIPDTLQERAEQRRLLRAKADFKPLPAETRALFPSEFEETELGWVPKGWDISTTGDEFEVKGGSTPSTANPEFWENGDIHWTSPKDLSDLDTKILLDTSRKITEAGLKKITSGLLPENTVLMSSRAPVGYLALAKIPVAINQGYIAIPSAKNFTAEYIIQWLDSNMDQIKGMAGGTTFAEISKSTFKTIEIVVPTKPVILEFTKMAKTIFDKITSNVKETSSLSNIRDSLLPKLISGELALHALPEVPELAEAR</sequence>
<dbReference type="GO" id="GO:0009035">
    <property type="term" value="F:type I site-specific deoxyribonuclease activity"/>
    <property type="evidence" value="ECO:0007669"/>
    <property type="project" value="UniProtKB-EC"/>
</dbReference>
<evidence type="ECO:0000256" key="1">
    <source>
        <dbReference type="ARBA" id="ARBA00010923"/>
    </source>
</evidence>
<dbReference type="Gene3D" id="3.90.220.20">
    <property type="entry name" value="DNA methylase specificity domains"/>
    <property type="match status" value="2"/>
</dbReference>
<dbReference type="EMBL" id="JACHGR010000003">
    <property type="protein sequence ID" value="MBB6055269.1"/>
    <property type="molecule type" value="Genomic_DNA"/>
</dbReference>
<protein>
    <submittedName>
        <fullName evidence="5">Type I restriction enzyme S subunit</fullName>
        <ecNumber evidence="5">3.1.21.3</ecNumber>
    </submittedName>
</protein>
<evidence type="ECO:0000313" key="6">
    <source>
        <dbReference type="Proteomes" id="UP000585721"/>
    </source>
</evidence>
<comment type="caution">
    <text evidence="5">The sequence shown here is derived from an EMBL/GenBank/DDBJ whole genome shotgun (WGS) entry which is preliminary data.</text>
</comment>
<dbReference type="SUPFAM" id="SSF116734">
    <property type="entry name" value="DNA methylase specificity domain"/>
    <property type="match status" value="2"/>
</dbReference>
<dbReference type="PANTHER" id="PTHR30408">
    <property type="entry name" value="TYPE-1 RESTRICTION ENZYME ECOKI SPECIFICITY PROTEIN"/>
    <property type="match status" value="1"/>
</dbReference>
<keyword evidence="6" id="KW-1185">Reference proteome</keyword>
<keyword evidence="3" id="KW-0238">DNA-binding</keyword>
<keyword evidence="2" id="KW-0680">Restriction system</keyword>
<dbReference type="CDD" id="cd17273">
    <property type="entry name" value="RMtype1_S_EcoJA69PI-TRD1-CR1_like"/>
    <property type="match status" value="1"/>
</dbReference>
<gene>
    <name evidence="5" type="ORF">HNR75_001151</name>
</gene>
<dbReference type="PANTHER" id="PTHR30408:SF13">
    <property type="entry name" value="TYPE I RESTRICTION ENZYME HINDI SPECIFICITY SUBUNIT"/>
    <property type="match status" value="1"/>
</dbReference>
<proteinExistence type="inferred from homology"/>
<dbReference type="InterPro" id="IPR052021">
    <property type="entry name" value="Type-I_RS_S_subunit"/>
</dbReference>
<dbReference type="Proteomes" id="UP000585721">
    <property type="component" value="Unassembled WGS sequence"/>
</dbReference>
<feature type="domain" description="Type I restriction modification DNA specificity" evidence="4">
    <location>
        <begin position="10"/>
        <end position="163"/>
    </location>
</feature>